<feature type="binding site" evidence="7">
    <location>
        <position position="125"/>
    </location>
    <ligand>
        <name>Zn(2+)</name>
        <dbReference type="ChEBI" id="CHEBI:29105"/>
    </ligand>
</feature>
<feature type="active site" description="Proton donor/acceptor" evidence="5">
    <location>
        <position position="270"/>
    </location>
</feature>
<dbReference type="PIRSF" id="PIRSF038994">
    <property type="entry name" value="NagA"/>
    <property type="match status" value="1"/>
</dbReference>
<evidence type="ECO:0000256" key="6">
    <source>
        <dbReference type="PIRSR" id="PIRSR038994-2"/>
    </source>
</evidence>
<evidence type="ECO:0000313" key="9">
    <source>
        <dbReference type="Proteomes" id="UP001139477"/>
    </source>
</evidence>
<dbReference type="SUPFAM" id="SSF51556">
    <property type="entry name" value="Metallo-dependent hydrolases"/>
    <property type="match status" value="1"/>
</dbReference>
<keyword evidence="2 7" id="KW-0479">Metal-binding</keyword>
<feature type="binding site" evidence="6">
    <location>
        <begin position="302"/>
        <end position="304"/>
    </location>
    <ligand>
        <name>substrate</name>
    </ligand>
</feature>
<dbReference type="GO" id="GO:0006046">
    <property type="term" value="P:N-acetylglucosamine catabolic process"/>
    <property type="evidence" value="ECO:0007669"/>
    <property type="project" value="TreeGrafter"/>
</dbReference>
<feature type="binding site" evidence="6">
    <location>
        <position position="246"/>
    </location>
    <ligand>
        <name>substrate</name>
    </ligand>
</feature>
<evidence type="ECO:0000256" key="2">
    <source>
        <dbReference type="ARBA" id="ARBA00022723"/>
    </source>
</evidence>
<dbReference type="Proteomes" id="UP001139477">
    <property type="component" value="Unassembled WGS sequence"/>
</dbReference>
<reference evidence="8" key="1">
    <citation type="submission" date="2022-06" db="EMBL/GenBank/DDBJ databases">
        <title>Limimaricola sediminis sp. nov., isolated from an intertidal sediment.</title>
        <authorList>
            <person name="Shao X."/>
        </authorList>
    </citation>
    <scope>NUCLEOTIDE SEQUENCE</scope>
    <source>
        <strain evidence="8">ASW11-118</strain>
    </source>
</reference>
<dbReference type="PANTHER" id="PTHR11113">
    <property type="entry name" value="N-ACETYLGLUCOSAMINE-6-PHOSPHATE DEACETYLASE"/>
    <property type="match status" value="1"/>
</dbReference>
<dbReference type="InterPro" id="IPR011059">
    <property type="entry name" value="Metal-dep_hydrolase_composite"/>
</dbReference>
<feature type="binding site" evidence="6">
    <location>
        <position position="136"/>
    </location>
    <ligand>
        <name>substrate</name>
    </ligand>
</feature>
<keyword evidence="9" id="KW-1185">Reference proteome</keyword>
<dbReference type="EMBL" id="JAMYXC010000025">
    <property type="protein sequence ID" value="MCP1167249.1"/>
    <property type="molecule type" value="Genomic_DNA"/>
</dbReference>
<evidence type="ECO:0000256" key="5">
    <source>
        <dbReference type="PIRSR" id="PIRSR038994-1"/>
    </source>
</evidence>
<dbReference type="PANTHER" id="PTHR11113:SF14">
    <property type="entry name" value="N-ACETYLGLUCOSAMINE-6-PHOSPHATE DEACETYLASE"/>
    <property type="match status" value="1"/>
</dbReference>
<feature type="binding site" evidence="7">
    <location>
        <position position="212"/>
    </location>
    <ligand>
        <name>Zn(2+)</name>
        <dbReference type="ChEBI" id="CHEBI:29105"/>
    </ligand>
</feature>
<evidence type="ECO:0000313" key="8">
    <source>
        <dbReference type="EMBL" id="MCP1167249.1"/>
    </source>
</evidence>
<proteinExistence type="inferred from homology"/>
<dbReference type="RefSeq" id="WP_253329190.1">
    <property type="nucleotide sequence ID" value="NZ_JAMYXC010000025.1"/>
</dbReference>
<keyword evidence="4" id="KW-0119">Carbohydrate metabolism</keyword>
<comment type="caution">
    <text evidence="8">The sequence shown here is derived from an EMBL/GenBank/DDBJ whole genome shotgun (WGS) entry which is preliminary data.</text>
</comment>
<dbReference type="GO" id="GO:0008448">
    <property type="term" value="F:N-acetylglucosamine-6-phosphate deacetylase activity"/>
    <property type="evidence" value="ECO:0007669"/>
    <property type="project" value="InterPro"/>
</dbReference>
<name>A0A9X2JN73_9RHOB</name>
<dbReference type="Gene3D" id="3.20.20.140">
    <property type="entry name" value="Metal-dependent hydrolases"/>
    <property type="match status" value="1"/>
</dbReference>
<evidence type="ECO:0000256" key="3">
    <source>
        <dbReference type="ARBA" id="ARBA00022801"/>
    </source>
</evidence>
<gene>
    <name evidence="8" type="ORF">NHG85_01685</name>
</gene>
<protein>
    <submittedName>
        <fullName evidence="8">Amidohydrolase family protein</fullName>
    </submittedName>
</protein>
<comment type="cofactor">
    <cofactor evidence="7">
        <name>a divalent metal cation</name>
        <dbReference type="ChEBI" id="CHEBI:60240"/>
    </cofactor>
    <text evidence="7">Binds 1 divalent metal cation per subunit.</text>
</comment>
<dbReference type="AlphaFoldDB" id="A0A9X2JN73"/>
<feature type="binding site" evidence="6">
    <location>
        <position position="223"/>
    </location>
    <ligand>
        <name>substrate</name>
    </ligand>
</feature>
<dbReference type="GO" id="GO:0046872">
    <property type="term" value="F:metal ion binding"/>
    <property type="evidence" value="ECO:0007669"/>
    <property type="project" value="UniProtKB-KW"/>
</dbReference>
<keyword evidence="3 4" id="KW-0378">Hydrolase</keyword>
<evidence type="ECO:0000256" key="1">
    <source>
        <dbReference type="ARBA" id="ARBA00010716"/>
    </source>
</evidence>
<evidence type="ECO:0000256" key="4">
    <source>
        <dbReference type="PIRNR" id="PIRNR038994"/>
    </source>
</evidence>
<sequence length="366" mass="38726">MRWLRPRAVFDGEMLMRRMAVAIEDDTVTKLVPLAALPEGIRPEPTDAVLAPGLFDVQVNGGGGVMLNNRPTPEGVRRIAEAHRAVGTGFLLPTVITDHPEITERAADAVLQEHGRGGVLGIHIEGPHISHAHKGTHDPSRIRPFDSRTRDLLVRLRQKGLPVLLTVAPETLAPGTIAELTAMGVVVSAGHSAATADRAEAALAEGLVGFTHLFNGMPQMTSRAPGIVAAAINSAAFCGIIADGHHVDDRMVRLAWAARPHTGRMVLVSDAMSTIGGPDHFELYGEVIRVSKGRLVNASGSLAGAHIDLKNSVARLIGPVGLDPAQALAAATSAPRDFLRLPRQCLIGARLNELFFAPLAGICNPD</sequence>
<dbReference type="InterPro" id="IPR032466">
    <property type="entry name" value="Metal_Hydrolase"/>
</dbReference>
<dbReference type="Gene3D" id="2.30.40.10">
    <property type="entry name" value="Urease, subunit C, domain 1"/>
    <property type="match status" value="1"/>
</dbReference>
<feature type="binding site" evidence="6">
    <location>
        <begin position="215"/>
        <end position="216"/>
    </location>
    <ligand>
        <name>substrate</name>
    </ligand>
</feature>
<feature type="binding site" evidence="7">
    <location>
        <position position="191"/>
    </location>
    <ligand>
        <name>Zn(2+)</name>
        <dbReference type="ChEBI" id="CHEBI:29105"/>
    </ligand>
</feature>
<evidence type="ECO:0000256" key="7">
    <source>
        <dbReference type="PIRSR" id="PIRSR038994-3"/>
    </source>
</evidence>
<dbReference type="InterPro" id="IPR003764">
    <property type="entry name" value="GlcNAc_6-P_deAcase"/>
</dbReference>
<organism evidence="8 9">
    <name type="scientific">Limimaricola litoreus</name>
    <dbReference type="NCBI Taxonomy" id="2955316"/>
    <lineage>
        <taxon>Bacteria</taxon>
        <taxon>Pseudomonadati</taxon>
        <taxon>Pseudomonadota</taxon>
        <taxon>Alphaproteobacteria</taxon>
        <taxon>Rhodobacterales</taxon>
        <taxon>Paracoccaceae</taxon>
        <taxon>Limimaricola</taxon>
    </lineage>
</organism>
<comment type="similarity">
    <text evidence="1 4">Belongs to the metallo-dependent hydrolases superfamily. NagA family.</text>
</comment>
<accession>A0A9X2JN73</accession>